<feature type="domain" description="Tyr recombinase" evidence="4">
    <location>
        <begin position="101"/>
        <end position="275"/>
    </location>
</feature>
<dbReference type="InterPro" id="IPR002104">
    <property type="entry name" value="Integrase_catalytic"/>
</dbReference>
<reference evidence="6 7" key="1">
    <citation type="submission" date="2014-08" db="EMBL/GenBank/DDBJ databases">
        <title>Clostridium innocuum, an unnegligible vancomycin-resistant pathogen causing extra-intestinal infections.</title>
        <authorList>
            <person name="Feng Y."/>
            <person name="Chiu C.-H."/>
        </authorList>
    </citation>
    <scope>NUCLEOTIDE SEQUENCE [LARGE SCALE GENOMIC DNA]</scope>
    <source>
        <strain evidence="6 7">AN88</strain>
    </source>
</reference>
<dbReference type="PANTHER" id="PTHR30349:SF89">
    <property type="entry name" value="INTEGRASE_RECOMBINASE"/>
    <property type="match status" value="1"/>
</dbReference>
<dbReference type="RefSeq" id="WP_044904626.1">
    <property type="nucleotide sequence ID" value="NZ_JQIF01000023.1"/>
</dbReference>
<dbReference type="Gene3D" id="1.10.443.10">
    <property type="entry name" value="Intergrase catalytic core"/>
    <property type="match status" value="1"/>
</dbReference>
<dbReference type="Pfam" id="PF00589">
    <property type="entry name" value="Phage_integrase"/>
    <property type="match status" value="1"/>
</dbReference>
<dbReference type="InterPro" id="IPR010998">
    <property type="entry name" value="Integrase_recombinase_N"/>
</dbReference>
<sequence length="284" mass="33136">MTKEGMRHSIDGFIIKEREAEKSKNTVRHYAHVLNLLYDFLPDGELNKTSIIDFKEHLLESGFEPSTVQNYITVVNKWLKYAKMKRFTVTNIKVQGKASLEEEELLTPEDFMRLLRQAKRTGRKQYCMIMEIMGYTGIRLSELQYFTVENIRKPKLLVHNKGKIRTIIMPTSLKKKIKKYIEEQGIESGYIFPGKKEGTMLHPTTVYKNIRKIAAAAKIKKTKAHPHAFRHLFAVRYIEEGGQPSDLADILGHSQLETTAIYTRTTDKMKKIQVEKINYRNRRK</sequence>
<evidence type="ECO:0000259" key="5">
    <source>
        <dbReference type="PROSITE" id="PS51900"/>
    </source>
</evidence>
<dbReference type="GO" id="GO:0015074">
    <property type="term" value="P:DNA integration"/>
    <property type="evidence" value="ECO:0007669"/>
    <property type="project" value="InterPro"/>
</dbReference>
<name>A0A099I926_CLOIN</name>
<dbReference type="InterPro" id="IPR011010">
    <property type="entry name" value="DNA_brk_join_enz"/>
</dbReference>
<dbReference type="PROSITE" id="PS51898">
    <property type="entry name" value="TYR_RECOMBINASE"/>
    <property type="match status" value="1"/>
</dbReference>
<feature type="domain" description="Core-binding (CB)" evidence="5">
    <location>
        <begin position="4"/>
        <end position="83"/>
    </location>
</feature>
<gene>
    <name evidence="6" type="ORF">CIAN88_05990</name>
</gene>
<dbReference type="PANTHER" id="PTHR30349">
    <property type="entry name" value="PHAGE INTEGRASE-RELATED"/>
    <property type="match status" value="1"/>
</dbReference>
<dbReference type="EMBL" id="JQIF01000023">
    <property type="protein sequence ID" value="KGJ54091.1"/>
    <property type="molecule type" value="Genomic_DNA"/>
</dbReference>
<dbReference type="Proteomes" id="UP000030008">
    <property type="component" value="Unassembled WGS sequence"/>
</dbReference>
<accession>A0A099I926</accession>
<dbReference type="InterPro" id="IPR013762">
    <property type="entry name" value="Integrase-like_cat_sf"/>
</dbReference>
<evidence type="ECO:0000256" key="1">
    <source>
        <dbReference type="ARBA" id="ARBA00023125"/>
    </source>
</evidence>
<keyword evidence="1 3" id="KW-0238">DNA-binding</keyword>
<dbReference type="GO" id="GO:0006310">
    <property type="term" value="P:DNA recombination"/>
    <property type="evidence" value="ECO:0007669"/>
    <property type="project" value="UniProtKB-KW"/>
</dbReference>
<evidence type="ECO:0000313" key="7">
    <source>
        <dbReference type="Proteomes" id="UP000030008"/>
    </source>
</evidence>
<dbReference type="SUPFAM" id="SSF56349">
    <property type="entry name" value="DNA breaking-rejoining enzymes"/>
    <property type="match status" value="1"/>
</dbReference>
<keyword evidence="2" id="KW-0233">DNA recombination</keyword>
<evidence type="ECO:0000256" key="2">
    <source>
        <dbReference type="ARBA" id="ARBA00023172"/>
    </source>
</evidence>
<dbReference type="PROSITE" id="PS51900">
    <property type="entry name" value="CB"/>
    <property type="match status" value="1"/>
</dbReference>
<dbReference type="AlphaFoldDB" id="A0A099I926"/>
<dbReference type="InterPro" id="IPR044068">
    <property type="entry name" value="CB"/>
</dbReference>
<evidence type="ECO:0000259" key="4">
    <source>
        <dbReference type="PROSITE" id="PS51898"/>
    </source>
</evidence>
<dbReference type="InterPro" id="IPR050090">
    <property type="entry name" value="Tyrosine_recombinase_XerCD"/>
</dbReference>
<proteinExistence type="predicted"/>
<protein>
    <submittedName>
        <fullName evidence="6">Integrase</fullName>
    </submittedName>
</protein>
<comment type="caution">
    <text evidence="6">The sequence shown here is derived from an EMBL/GenBank/DDBJ whole genome shotgun (WGS) entry which is preliminary data.</text>
</comment>
<organism evidence="6 7">
    <name type="scientific">Clostridium innocuum</name>
    <dbReference type="NCBI Taxonomy" id="1522"/>
    <lineage>
        <taxon>Bacteria</taxon>
        <taxon>Bacillati</taxon>
        <taxon>Bacillota</taxon>
        <taxon>Clostridia</taxon>
        <taxon>Eubacteriales</taxon>
        <taxon>Clostridiaceae</taxon>
        <taxon>Clostridium</taxon>
    </lineage>
</organism>
<evidence type="ECO:0000256" key="3">
    <source>
        <dbReference type="PROSITE-ProRule" id="PRU01248"/>
    </source>
</evidence>
<evidence type="ECO:0000313" key="6">
    <source>
        <dbReference type="EMBL" id="KGJ54091.1"/>
    </source>
</evidence>
<dbReference type="Gene3D" id="1.10.150.130">
    <property type="match status" value="1"/>
</dbReference>
<dbReference type="GO" id="GO:0003677">
    <property type="term" value="F:DNA binding"/>
    <property type="evidence" value="ECO:0007669"/>
    <property type="project" value="UniProtKB-UniRule"/>
</dbReference>